<dbReference type="OrthoDB" id="10509576at2759"/>
<feature type="region of interest" description="Disordered" evidence="1">
    <location>
        <begin position="125"/>
        <end position="156"/>
    </location>
</feature>
<accession>K0T2C9</accession>
<organism evidence="2 3">
    <name type="scientific">Thalassiosira oceanica</name>
    <name type="common">Marine diatom</name>
    <dbReference type="NCBI Taxonomy" id="159749"/>
    <lineage>
        <taxon>Eukaryota</taxon>
        <taxon>Sar</taxon>
        <taxon>Stramenopiles</taxon>
        <taxon>Ochrophyta</taxon>
        <taxon>Bacillariophyta</taxon>
        <taxon>Coscinodiscophyceae</taxon>
        <taxon>Thalassiosirophycidae</taxon>
        <taxon>Thalassiosirales</taxon>
        <taxon>Thalassiosiraceae</taxon>
        <taxon>Thalassiosira</taxon>
    </lineage>
</organism>
<proteinExistence type="predicted"/>
<evidence type="ECO:0000313" key="2">
    <source>
        <dbReference type="EMBL" id="EJK71930.1"/>
    </source>
</evidence>
<feature type="region of interest" description="Disordered" evidence="1">
    <location>
        <begin position="1"/>
        <end position="31"/>
    </location>
</feature>
<name>K0T2C9_THAOC</name>
<evidence type="ECO:0000313" key="3">
    <source>
        <dbReference type="Proteomes" id="UP000266841"/>
    </source>
</evidence>
<sequence length="156" mass="16722">MTASSSSSPSCPACPAVAPRPRSRSFGQSTPTFSSDLAKLTSTVGSCQNSTVPTYQEAITIAKSFDVLGPSSPLSRKVSLDTESDWINFIDTSGAVDCTAEERKIEIHLEKFLRYCFDIAYKMPPSPSNKASRSSMGTASENGMRQNSNSPTPLNI</sequence>
<evidence type="ECO:0000256" key="1">
    <source>
        <dbReference type="SAM" id="MobiDB-lite"/>
    </source>
</evidence>
<keyword evidence="3" id="KW-1185">Reference proteome</keyword>
<dbReference type="OMA" id="CFDIAYK"/>
<reference evidence="2 3" key="1">
    <citation type="journal article" date="2012" name="Genome Biol.">
        <title>Genome and low-iron response of an oceanic diatom adapted to chronic iron limitation.</title>
        <authorList>
            <person name="Lommer M."/>
            <person name="Specht M."/>
            <person name="Roy A.S."/>
            <person name="Kraemer L."/>
            <person name="Andreson R."/>
            <person name="Gutowska M.A."/>
            <person name="Wolf J."/>
            <person name="Bergner S.V."/>
            <person name="Schilhabel M.B."/>
            <person name="Klostermeier U.C."/>
            <person name="Beiko R.G."/>
            <person name="Rosenstiel P."/>
            <person name="Hippler M."/>
            <person name="Laroche J."/>
        </authorList>
    </citation>
    <scope>NUCLEOTIDE SEQUENCE [LARGE SCALE GENOMIC DNA]</scope>
    <source>
        <strain evidence="2 3">CCMP1005</strain>
    </source>
</reference>
<gene>
    <name evidence="2" type="ORF">THAOC_06582</name>
</gene>
<protein>
    <submittedName>
        <fullName evidence="2">Uncharacterized protein</fullName>
    </submittedName>
</protein>
<dbReference type="Proteomes" id="UP000266841">
    <property type="component" value="Unassembled WGS sequence"/>
</dbReference>
<dbReference type="EMBL" id="AGNL01006581">
    <property type="protein sequence ID" value="EJK71930.1"/>
    <property type="molecule type" value="Genomic_DNA"/>
</dbReference>
<dbReference type="eggNOG" id="ENOG502T304">
    <property type="taxonomic scope" value="Eukaryota"/>
</dbReference>
<comment type="caution">
    <text evidence="2">The sequence shown here is derived from an EMBL/GenBank/DDBJ whole genome shotgun (WGS) entry which is preliminary data.</text>
</comment>
<feature type="compositionally biased region" description="Low complexity" evidence="1">
    <location>
        <begin position="1"/>
        <end position="20"/>
    </location>
</feature>
<feature type="compositionally biased region" description="Polar residues" evidence="1">
    <location>
        <begin position="128"/>
        <end position="156"/>
    </location>
</feature>
<dbReference type="AlphaFoldDB" id="K0T2C9"/>